<keyword evidence="8" id="KW-1185">Reference proteome</keyword>
<dbReference type="GO" id="GO:0016020">
    <property type="term" value="C:membrane"/>
    <property type="evidence" value="ECO:0007669"/>
    <property type="project" value="UniProtKB-SubCell"/>
</dbReference>
<feature type="transmembrane region" description="Helical" evidence="5">
    <location>
        <begin position="264"/>
        <end position="284"/>
    </location>
</feature>
<accession>A0A1E3L7S3</accession>
<comment type="caution">
    <text evidence="7">The sequence shown here is derived from an EMBL/GenBank/DDBJ whole genome shotgun (WGS) entry which is preliminary data.</text>
</comment>
<dbReference type="Proteomes" id="UP000094578">
    <property type="component" value="Unassembled WGS sequence"/>
</dbReference>
<gene>
    <name evidence="7" type="ORF">PTI45_00807</name>
</gene>
<evidence type="ECO:0000256" key="1">
    <source>
        <dbReference type="ARBA" id="ARBA00004141"/>
    </source>
</evidence>
<dbReference type="STRING" id="1886670.PTI45_00807"/>
<dbReference type="AlphaFoldDB" id="A0A1E3L7S3"/>
<dbReference type="EMBL" id="MDER01000028">
    <property type="protein sequence ID" value="ODP29829.1"/>
    <property type="molecule type" value="Genomic_DNA"/>
</dbReference>
<comment type="subcellular location">
    <subcellularLocation>
        <location evidence="1">Membrane</location>
        <topology evidence="1">Multi-pass membrane protein</topology>
    </subcellularLocation>
</comment>
<dbReference type="InterPro" id="IPR051328">
    <property type="entry name" value="T7SS_ABC-Transporter"/>
</dbReference>
<name>A0A1E3L7S3_9BACL</name>
<dbReference type="Pfam" id="PF12698">
    <property type="entry name" value="ABC2_membrane_3"/>
    <property type="match status" value="1"/>
</dbReference>
<evidence type="ECO:0000256" key="4">
    <source>
        <dbReference type="ARBA" id="ARBA00023136"/>
    </source>
</evidence>
<evidence type="ECO:0000313" key="7">
    <source>
        <dbReference type="EMBL" id="ODP29829.1"/>
    </source>
</evidence>
<keyword evidence="2 5" id="KW-0812">Transmembrane</keyword>
<dbReference type="Gene3D" id="3.40.1710.10">
    <property type="entry name" value="abc type-2 transporter like domain"/>
    <property type="match status" value="1"/>
</dbReference>
<dbReference type="PATRIC" id="fig|1886670.3.peg.828"/>
<feature type="transmembrane region" description="Helical" evidence="5">
    <location>
        <begin position="190"/>
        <end position="210"/>
    </location>
</feature>
<protein>
    <recommendedName>
        <fullName evidence="6">ABC-2 type transporter transmembrane domain-containing protein</fullName>
    </recommendedName>
</protein>
<evidence type="ECO:0000313" key="8">
    <source>
        <dbReference type="Proteomes" id="UP000094578"/>
    </source>
</evidence>
<keyword evidence="4 5" id="KW-0472">Membrane</keyword>
<evidence type="ECO:0000256" key="5">
    <source>
        <dbReference type="SAM" id="Phobius"/>
    </source>
</evidence>
<dbReference type="InterPro" id="IPR013525">
    <property type="entry name" value="ABC2_TM"/>
</dbReference>
<feature type="transmembrane region" description="Helical" evidence="5">
    <location>
        <begin position="347"/>
        <end position="367"/>
    </location>
</feature>
<evidence type="ECO:0000256" key="2">
    <source>
        <dbReference type="ARBA" id="ARBA00022692"/>
    </source>
</evidence>
<dbReference type="GO" id="GO:0140359">
    <property type="term" value="F:ABC-type transporter activity"/>
    <property type="evidence" value="ECO:0007669"/>
    <property type="project" value="InterPro"/>
</dbReference>
<dbReference type="PANTHER" id="PTHR43077">
    <property type="entry name" value="TRANSPORT PERMEASE YVFS-RELATED"/>
    <property type="match status" value="1"/>
</dbReference>
<sequence length="383" mass="41556">MKSIFAAFMKLPTTKVGIATAILFQLIFTIVWMTGYHGITDRLDQLKVAVVNEDTVYGEQLITNLQSSLPVGVQTGMTLAEAQQQLQQRDVQMIIEIPADFSSTVQSQTPAQLHYFINESNPIMIKNMMTSIADKVTATVNRAAVESGLKGVFAGQLADDQAQTVATMMSQRVVSDIQSVNPVQGMNNQMVPMMMILASYVGAMIMGQNFQISSKALASRFGRWSRMSVRLLVTAGASIVVSLVGTSLVALFGGQLGHGFMALWGFQALFLLTFMLVAQMFLFVFDMAGMLFNILILSVQLVSSGAMMPRELLPDFYQWIGSAFPATYAVQGLMNLLFGGTGVGKDCLALILIMVFALIVIAIATSLRKDKMPVSPLVAVAES</sequence>
<dbReference type="PANTHER" id="PTHR43077:SF10">
    <property type="entry name" value="TRANSPORT PERMEASE PROTEIN"/>
    <property type="match status" value="1"/>
</dbReference>
<feature type="transmembrane region" description="Helical" evidence="5">
    <location>
        <begin position="231"/>
        <end position="252"/>
    </location>
</feature>
<organism evidence="7 8">
    <name type="scientific">Paenibacillus nuruki</name>
    <dbReference type="NCBI Taxonomy" id="1886670"/>
    <lineage>
        <taxon>Bacteria</taxon>
        <taxon>Bacillati</taxon>
        <taxon>Bacillota</taxon>
        <taxon>Bacilli</taxon>
        <taxon>Bacillales</taxon>
        <taxon>Paenibacillaceae</taxon>
        <taxon>Paenibacillus</taxon>
    </lineage>
</organism>
<feature type="transmembrane region" description="Helical" evidence="5">
    <location>
        <begin position="291"/>
        <end position="310"/>
    </location>
</feature>
<reference evidence="7 8" key="1">
    <citation type="submission" date="2016-08" db="EMBL/GenBank/DDBJ databases">
        <title>Genome sequencing of Paenibacillus sp. TI45-13ar, isolated from Korean traditional nuruk.</title>
        <authorList>
            <person name="Kim S.-J."/>
        </authorList>
    </citation>
    <scope>NUCLEOTIDE SEQUENCE [LARGE SCALE GENOMIC DNA]</scope>
    <source>
        <strain evidence="7 8">TI45-13ar</strain>
    </source>
</reference>
<feature type="domain" description="ABC-2 type transporter transmembrane" evidence="6">
    <location>
        <begin position="22"/>
        <end position="362"/>
    </location>
</feature>
<feature type="transmembrane region" description="Helical" evidence="5">
    <location>
        <begin position="316"/>
        <end position="338"/>
    </location>
</feature>
<proteinExistence type="predicted"/>
<evidence type="ECO:0000256" key="3">
    <source>
        <dbReference type="ARBA" id="ARBA00022989"/>
    </source>
</evidence>
<dbReference type="RefSeq" id="WP_069326266.1">
    <property type="nucleotide sequence ID" value="NZ_MDER01000028.1"/>
</dbReference>
<evidence type="ECO:0000259" key="6">
    <source>
        <dbReference type="Pfam" id="PF12698"/>
    </source>
</evidence>
<keyword evidence="3 5" id="KW-1133">Transmembrane helix</keyword>